<keyword evidence="6" id="KW-0808">Transferase</keyword>
<dbReference type="Pfam" id="PF03587">
    <property type="entry name" value="EMG1"/>
    <property type="match status" value="1"/>
</dbReference>
<dbReference type="AlphaFoldDB" id="A0A6J1S423"/>
<dbReference type="Proteomes" id="UP000504606">
    <property type="component" value="Unplaced"/>
</dbReference>
<evidence type="ECO:0000256" key="14">
    <source>
        <dbReference type="SAM" id="MobiDB-lite"/>
    </source>
</evidence>
<dbReference type="FunFam" id="3.40.1280.10:FF:000003">
    <property type="entry name" value="Ribosomal RNA small subunit methyltransferase"/>
    <property type="match status" value="1"/>
</dbReference>
<dbReference type="PANTHER" id="PTHR12636">
    <property type="entry name" value="NEP1/MRA1"/>
    <property type="match status" value="1"/>
</dbReference>
<dbReference type="GO" id="GO:0070475">
    <property type="term" value="P:rRNA base methylation"/>
    <property type="evidence" value="ECO:0007669"/>
    <property type="project" value="InterPro"/>
</dbReference>
<evidence type="ECO:0000256" key="5">
    <source>
        <dbReference type="ARBA" id="ARBA00022603"/>
    </source>
</evidence>
<comment type="subcellular location">
    <subcellularLocation>
        <location evidence="1">Nucleus</location>
        <location evidence="1">Nucleolus</location>
    </subcellularLocation>
</comment>
<evidence type="ECO:0000256" key="1">
    <source>
        <dbReference type="ARBA" id="ARBA00004604"/>
    </source>
</evidence>
<evidence type="ECO:0000256" key="9">
    <source>
        <dbReference type="ARBA" id="ARBA00022884"/>
    </source>
</evidence>
<dbReference type="InterPro" id="IPR029028">
    <property type="entry name" value="Alpha/beta_knot_MTases"/>
</dbReference>
<evidence type="ECO:0000256" key="4">
    <source>
        <dbReference type="ARBA" id="ARBA00022552"/>
    </source>
</evidence>
<dbReference type="GO" id="GO:0019843">
    <property type="term" value="F:rRNA binding"/>
    <property type="evidence" value="ECO:0007669"/>
    <property type="project" value="UniProtKB-KW"/>
</dbReference>
<keyword evidence="5 16" id="KW-0489">Methyltransferase</keyword>
<comment type="function">
    <text evidence="12">S-adenosyl-L-methionine-dependent pseudouridine N(1)-methyltransferase that methylates a pseudouridine in 18S rRNA. Involved the biosynthesis of the hypermodified N1-methyl-N3-(3-amino-3-carboxypropyl) pseudouridine (m1acp3-Psi) conserved in eukaryotic 18S rRNA. Also has an essential role in 40S ribosomal subunit biogenesis independent on its methyltransferase activity, facilitating the incorporation of ribosomal protein S19 during the formation of pre-ribosomes.</text>
</comment>
<evidence type="ECO:0000256" key="2">
    <source>
        <dbReference type="ARBA" id="ARBA00008115"/>
    </source>
</evidence>
<protein>
    <recommendedName>
        <fullName evidence="13">18S rRNA (pseudouridine-N1)-methyltransferase</fullName>
    </recommendedName>
</protein>
<evidence type="ECO:0000256" key="7">
    <source>
        <dbReference type="ARBA" id="ARBA00022691"/>
    </source>
</evidence>
<keyword evidence="10" id="KW-0539">Nucleus</keyword>
<dbReference type="GO" id="GO:0032040">
    <property type="term" value="C:small-subunit processome"/>
    <property type="evidence" value="ECO:0007669"/>
    <property type="project" value="TreeGrafter"/>
</dbReference>
<dbReference type="InterPro" id="IPR005304">
    <property type="entry name" value="Rbsml_bgen_MeTrfase_EMG1/NEP1"/>
</dbReference>
<feature type="region of interest" description="Disordered" evidence="14">
    <location>
        <begin position="1"/>
        <end position="27"/>
    </location>
</feature>
<sequence length="235" mass="26111">MGKMGKKRKVNDDEYDANPPAKQNIAPHLKKQEKRLIVILEGAQLESVKIGSSFELLNSDDHLNMLRKNNRDPVRPDIAHQCLLMLLDSPLNRAGLLQVYIHTEKKVLIEVNPQTRIPRTFKRFASLMVQLLHKFSVRATDSSIKLLKVIKNPITDHLPVGCRKLAFSFSAPKVTNPRELVPSEDPIAIVVGAMAHGKVAADYAEEWISISGYPLSGALACAKLCSGFEEVWGVA</sequence>
<dbReference type="GO" id="GO:0070037">
    <property type="term" value="F:rRNA (pseudouridine) methyltransferase activity"/>
    <property type="evidence" value="ECO:0007669"/>
    <property type="project" value="InterPro"/>
</dbReference>
<name>A0A6J1S423_FRAOC</name>
<evidence type="ECO:0000256" key="11">
    <source>
        <dbReference type="ARBA" id="ARBA00050871"/>
    </source>
</evidence>
<keyword evidence="7" id="KW-0949">S-adenosyl-L-methionine</keyword>
<dbReference type="OrthoDB" id="269804at2759"/>
<evidence type="ECO:0000256" key="10">
    <source>
        <dbReference type="ARBA" id="ARBA00023242"/>
    </source>
</evidence>
<evidence type="ECO:0000256" key="8">
    <source>
        <dbReference type="ARBA" id="ARBA00022730"/>
    </source>
</evidence>
<dbReference type="InterPro" id="IPR029026">
    <property type="entry name" value="tRNA_m1G_MTases_N"/>
</dbReference>
<dbReference type="Gene3D" id="3.40.1280.10">
    <property type="match status" value="1"/>
</dbReference>
<evidence type="ECO:0000313" key="16">
    <source>
        <dbReference type="RefSeq" id="XP_026273935.1"/>
    </source>
</evidence>
<proteinExistence type="inferred from homology"/>
<dbReference type="RefSeq" id="XP_026273935.1">
    <property type="nucleotide sequence ID" value="XM_026418150.2"/>
</dbReference>
<evidence type="ECO:0000256" key="12">
    <source>
        <dbReference type="ARBA" id="ARBA00053784"/>
    </source>
</evidence>
<evidence type="ECO:0000256" key="13">
    <source>
        <dbReference type="ARBA" id="ARBA00081469"/>
    </source>
</evidence>
<evidence type="ECO:0000313" key="15">
    <source>
        <dbReference type="Proteomes" id="UP000504606"/>
    </source>
</evidence>
<comment type="catalytic activity">
    <reaction evidence="11">
        <text>a pseudouridine in rRNA + S-adenosyl-L-methionine = an N(1)-methylpseudouridine in rRNA + S-adenosyl-L-homocysteine + H(+)</text>
        <dbReference type="Rhea" id="RHEA:46696"/>
        <dbReference type="Rhea" id="RHEA-COMP:11634"/>
        <dbReference type="Rhea" id="RHEA-COMP:13933"/>
        <dbReference type="ChEBI" id="CHEBI:15378"/>
        <dbReference type="ChEBI" id="CHEBI:57856"/>
        <dbReference type="ChEBI" id="CHEBI:59789"/>
        <dbReference type="ChEBI" id="CHEBI:65314"/>
        <dbReference type="ChEBI" id="CHEBI:74890"/>
    </reaction>
</comment>
<reference evidence="16" key="1">
    <citation type="submission" date="2025-08" db="UniProtKB">
        <authorList>
            <consortium name="RefSeq"/>
        </authorList>
    </citation>
    <scope>IDENTIFICATION</scope>
    <source>
        <tissue evidence="16">Whole organism</tissue>
    </source>
</reference>
<keyword evidence="3" id="KW-0690">Ribosome biogenesis</keyword>
<dbReference type="CDD" id="cd18088">
    <property type="entry name" value="Nep1-like"/>
    <property type="match status" value="1"/>
</dbReference>
<keyword evidence="4" id="KW-0698">rRNA processing</keyword>
<accession>A0A6J1S423</accession>
<comment type="similarity">
    <text evidence="2">Belongs to the class IV-like SAM-binding methyltransferase superfamily. RNA methyltransferase NEP1 family.</text>
</comment>
<keyword evidence="9" id="KW-0694">RNA-binding</keyword>
<keyword evidence="8" id="KW-0699">rRNA-binding</keyword>
<dbReference type="SUPFAM" id="SSF75217">
    <property type="entry name" value="alpha/beta knot"/>
    <property type="match status" value="1"/>
</dbReference>
<dbReference type="GeneID" id="113203444"/>
<gene>
    <name evidence="16" type="primary">LOC113203444</name>
</gene>
<dbReference type="PANTHER" id="PTHR12636:SF5">
    <property type="entry name" value="RIBOSOMAL RNA SMALL SUBUNIT METHYLTRANSFERASE NEP1"/>
    <property type="match status" value="1"/>
</dbReference>
<keyword evidence="15" id="KW-1185">Reference proteome</keyword>
<dbReference type="KEGG" id="foc:113203444"/>
<organism evidence="15 16">
    <name type="scientific">Frankliniella occidentalis</name>
    <name type="common">Western flower thrips</name>
    <name type="synonym">Euthrips occidentalis</name>
    <dbReference type="NCBI Taxonomy" id="133901"/>
    <lineage>
        <taxon>Eukaryota</taxon>
        <taxon>Metazoa</taxon>
        <taxon>Ecdysozoa</taxon>
        <taxon>Arthropoda</taxon>
        <taxon>Hexapoda</taxon>
        <taxon>Insecta</taxon>
        <taxon>Pterygota</taxon>
        <taxon>Neoptera</taxon>
        <taxon>Paraneoptera</taxon>
        <taxon>Thysanoptera</taxon>
        <taxon>Terebrantia</taxon>
        <taxon>Thripoidea</taxon>
        <taxon>Thripidae</taxon>
        <taxon>Frankliniella</taxon>
    </lineage>
</organism>
<evidence type="ECO:0000256" key="3">
    <source>
        <dbReference type="ARBA" id="ARBA00022517"/>
    </source>
</evidence>
<evidence type="ECO:0000256" key="6">
    <source>
        <dbReference type="ARBA" id="ARBA00022679"/>
    </source>
</evidence>